<reference evidence="3 4" key="1">
    <citation type="submission" date="2019-01" db="EMBL/GenBank/DDBJ databases">
        <title>Pseudolysobacter antarctica gen. nov., sp. nov., isolated from Fildes Peninsula, Antarctica.</title>
        <authorList>
            <person name="Wei Z."/>
            <person name="Peng F."/>
        </authorList>
    </citation>
    <scope>NUCLEOTIDE SEQUENCE [LARGE SCALE GENOMIC DNA]</scope>
    <source>
        <strain evidence="3 4">AQ6-296</strain>
    </source>
</reference>
<keyword evidence="1" id="KW-1133">Transmembrane helix</keyword>
<gene>
    <name evidence="3" type="ORF">ELE36_19800</name>
</gene>
<organism evidence="3 4">
    <name type="scientific">Pseudolysobacter antarcticus</name>
    <dbReference type="NCBI Taxonomy" id="2511995"/>
    <lineage>
        <taxon>Bacteria</taxon>
        <taxon>Pseudomonadati</taxon>
        <taxon>Pseudomonadota</taxon>
        <taxon>Gammaproteobacteria</taxon>
        <taxon>Lysobacterales</taxon>
        <taxon>Rhodanobacteraceae</taxon>
        <taxon>Pseudolysobacter</taxon>
    </lineage>
</organism>
<feature type="transmembrane region" description="Helical" evidence="1">
    <location>
        <begin position="49"/>
        <end position="69"/>
    </location>
</feature>
<proteinExistence type="predicted"/>
<keyword evidence="1" id="KW-0812">Transmembrane</keyword>
<dbReference type="Pfam" id="PF12680">
    <property type="entry name" value="SnoaL_2"/>
    <property type="match status" value="1"/>
</dbReference>
<dbReference type="InterPro" id="IPR032710">
    <property type="entry name" value="NTF2-like_dom_sf"/>
</dbReference>
<evidence type="ECO:0000313" key="4">
    <source>
        <dbReference type="Proteomes" id="UP000291562"/>
    </source>
</evidence>
<dbReference type="SUPFAM" id="SSF54427">
    <property type="entry name" value="NTF2-like"/>
    <property type="match status" value="1"/>
</dbReference>
<keyword evidence="4" id="KW-1185">Reference proteome</keyword>
<dbReference type="OrthoDB" id="1163083at2"/>
<evidence type="ECO:0000256" key="1">
    <source>
        <dbReference type="SAM" id="Phobius"/>
    </source>
</evidence>
<dbReference type="Gene3D" id="3.10.450.50">
    <property type="match status" value="1"/>
</dbReference>
<dbReference type="KEGG" id="xbc:ELE36_19800"/>
<dbReference type="AlphaFoldDB" id="A0A411HPS6"/>
<dbReference type="InterPro" id="IPR037401">
    <property type="entry name" value="SnoaL-like"/>
</dbReference>
<evidence type="ECO:0000259" key="2">
    <source>
        <dbReference type="Pfam" id="PF12680"/>
    </source>
</evidence>
<sequence>MTAQQPETVRNALIEWHRMIASSDLSALPALLHPDALFRSPMAFKPYRSAQAVAMILGTVITIFKNFVYERQFISGDGMSVTLEFSAMVGDKQLKGVDLIRFDEHGKIVEFEVMIRPINATAALGEEMGKRLGALLPAFKTAP</sequence>
<feature type="domain" description="SnoaL-like" evidence="2">
    <location>
        <begin position="15"/>
        <end position="110"/>
    </location>
</feature>
<name>A0A411HPS6_9GAMM</name>
<keyword evidence="1" id="KW-0472">Membrane</keyword>
<protein>
    <submittedName>
        <fullName evidence="3">Nuclear transport factor 2 family protein</fullName>
    </submittedName>
</protein>
<dbReference type="EMBL" id="CP035704">
    <property type="protein sequence ID" value="QBB72430.1"/>
    <property type="molecule type" value="Genomic_DNA"/>
</dbReference>
<evidence type="ECO:0000313" key="3">
    <source>
        <dbReference type="EMBL" id="QBB72430.1"/>
    </source>
</evidence>
<dbReference type="Proteomes" id="UP000291562">
    <property type="component" value="Chromosome"/>
</dbReference>
<accession>A0A411HPS6</accession>